<evidence type="ECO:0000313" key="6">
    <source>
        <dbReference type="EMBL" id="MFD1235453.1"/>
    </source>
</evidence>
<dbReference type="PANTHER" id="PTHR30011:SF16">
    <property type="entry name" value="C2H2 FINGER DOMAIN TRANSCRIPTION FACTOR (EUROFUNG)-RELATED"/>
    <property type="match status" value="1"/>
</dbReference>
<dbReference type="Gene3D" id="3.20.20.30">
    <property type="entry name" value="Luciferase-like domain"/>
    <property type="match status" value="1"/>
</dbReference>
<evidence type="ECO:0000256" key="4">
    <source>
        <dbReference type="ARBA" id="ARBA00023033"/>
    </source>
</evidence>
<dbReference type="InterPro" id="IPR051260">
    <property type="entry name" value="Diverse_substr_monoxygenases"/>
</dbReference>
<keyword evidence="7" id="KW-1185">Reference proteome</keyword>
<protein>
    <submittedName>
        <fullName evidence="6">LLM class flavin-dependent oxidoreductase</fullName>
        <ecNumber evidence="6">1.-.-.-</ecNumber>
    </submittedName>
</protein>
<feature type="domain" description="Luciferase-like" evidence="5">
    <location>
        <begin position="16"/>
        <end position="209"/>
    </location>
</feature>
<organism evidence="6 7">
    <name type="scientific">Pseudonocardia benzenivorans</name>
    <dbReference type="NCBI Taxonomy" id="228005"/>
    <lineage>
        <taxon>Bacteria</taxon>
        <taxon>Bacillati</taxon>
        <taxon>Actinomycetota</taxon>
        <taxon>Actinomycetes</taxon>
        <taxon>Pseudonocardiales</taxon>
        <taxon>Pseudonocardiaceae</taxon>
        <taxon>Pseudonocardia</taxon>
    </lineage>
</organism>
<evidence type="ECO:0000313" key="7">
    <source>
        <dbReference type="Proteomes" id="UP001597182"/>
    </source>
</evidence>
<reference evidence="7" key="1">
    <citation type="journal article" date="2019" name="Int. J. Syst. Evol. Microbiol.">
        <title>The Global Catalogue of Microorganisms (GCM) 10K type strain sequencing project: providing services to taxonomists for standard genome sequencing and annotation.</title>
        <authorList>
            <consortium name="The Broad Institute Genomics Platform"/>
            <consortium name="The Broad Institute Genome Sequencing Center for Infectious Disease"/>
            <person name="Wu L."/>
            <person name="Ma J."/>
        </authorList>
    </citation>
    <scope>NUCLEOTIDE SEQUENCE [LARGE SCALE GENOMIC DNA]</scope>
    <source>
        <strain evidence="7">CCUG 49018</strain>
    </source>
</reference>
<dbReference type="InterPro" id="IPR036661">
    <property type="entry name" value="Luciferase-like_sf"/>
</dbReference>
<dbReference type="GO" id="GO:0016491">
    <property type="term" value="F:oxidoreductase activity"/>
    <property type="evidence" value="ECO:0007669"/>
    <property type="project" value="UniProtKB-KW"/>
</dbReference>
<evidence type="ECO:0000259" key="5">
    <source>
        <dbReference type="Pfam" id="PF00296"/>
    </source>
</evidence>
<comment type="caution">
    <text evidence="6">The sequence shown here is derived from an EMBL/GenBank/DDBJ whole genome shotgun (WGS) entry which is preliminary data.</text>
</comment>
<sequence length="277" mass="29530">MTDHTFRFGVVATPQDGDAWRATARRIAELGYSTLLMPDGLQLLAPFPSLAVAASVADIRVATFVLASPLRTPMAAAWDAHSMTVLTGGRFELGIGTGIPAAKQSAERLGMPYGTAAERLAQVGATIDRVRELEQADGPGDLRTPVLVAAGGPKSRTLAAEKADIVTLAAGPLANTDDMAAMAEDLRAKAGDRADAIELAMNIFVIGDDVPPWTKQFMGVDADELIAADALTMLRGTPQEMADELQRRRERIGTSYISVNAQFVEQFAPVVELLRDR</sequence>
<accession>A0ABW3VLD5</accession>
<dbReference type="EC" id="1.-.-.-" evidence="6"/>
<dbReference type="InterPro" id="IPR011251">
    <property type="entry name" value="Luciferase-like_dom"/>
</dbReference>
<keyword evidence="4" id="KW-0503">Monooxygenase</keyword>
<name>A0ABW3VLD5_9PSEU</name>
<dbReference type="PANTHER" id="PTHR30011">
    <property type="entry name" value="ALKANESULFONATE MONOOXYGENASE-RELATED"/>
    <property type="match status" value="1"/>
</dbReference>
<evidence type="ECO:0000256" key="1">
    <source>
        <dbReference type="ARBA" id="ARBA00022630"/>
    </source>
</evidence>
<keyword evidence="3 6" id="KW-0560">Oxidoreductase</keyword>
<gene>
    <name evidence="6" type="ORF">ACFQ34_19370</name>
</gene>
<dbReference type="RefSeq" id="WP_339122330.1">
    <property type="nucleotide sequence ID" value="NZ_BAABKS010000005.1"/>
</dbReference>
<evidence type="ECO:0000256" key="2">
    <source>
        <dbReference type="ARBA" id="ARBA00022643"/>
    </source>
</evidence>
<proteinExistence type="predicted"/>
<evidence type="ECO:0000256" key="3">
    <source>
        <dbReference type="ARBA" id="ARBA00023002"/>
    </source>
</evidence>
<dbReference type="SUPFAM" id="SSF51679">
    <property type="entry name" value="Bacterial luciferase-like"/>
    <property type="match status" value="1"/>
</dbReference>
<dbReference type="Pfam" id="PF00296">
    <property type="entry name" value="Bac_luciferase"/>
    <property type="match status" value="1"/>
</dbReference>
<keyword evidence="2" id="KW-0288">FMN</keyword>
<dbReference type="Proteomes" id="UP001597182">
    <property type="component" value="Unassembled WGS sequence"/>
</dbReference>
<keyword evidence="1" id="KW-0285">Flavoprotein</keyword>
<dbReference type="EMBL" id="JBHTMB010000164">
    <property type="protein sequence ID" value="MFD1235453.1"/>
    <property type="molecule type" value="Genomic_DNA"/>
</dbReference>